<name>A0AAD4NCP7_9BILA</name>
<dbReference type="Proteomes" id="UP001201812">
    <property type="component" value="Unassembled WGS sequence"/>
</dbReference>
<sequence length="166" mass="18334">MVPFVFSRRDEAIDVSLAQIRAQREKLPFYVTHVTHGGTRETEVRERDARKRLILAFSIRGCAVLTGFQQPAVSSFLSPFLIPNFHCSLCFDGRRLVFCSDQSPLLSAAQIIPFSDQLQMPFVLLAACAPEGEPLGPFQPAPVGSGRNRNHGFCGPASFPNHAMTM</sequence>
<protein>
    <submittedName>
        <fullName evidence="1">Uncharacterized protein</fullName>
    </submittedName>
</protein>
<gene>
    <name evidence="1" type="ORF">DdX_05447</name>
</gene>
<evidence type="ECO:0000313" key="1">
    <source>
        <dbReference type="EMBL" id="KAI1720076.1"/>
    </source>
</evidence>
<organism evidence="1 2">
    <name type="scientific">Ditylenchus destructor</name>
    <dbReference type="NCBI Taxonomy" id="166010"/>
    <lineage>
        <taxon>Eukaryota</taxon>
        <taxon>Metazoa</taxon>
        <taxon>Ecdysozoa</taxon>
        <taxon>Nematoda</taxon>
        <taxon>Chromadorea</taxon>
        <taxon>Rhabditida</taxon>
        <taxon>Tylenchina</taxon>
        <taxon>Tylenchomorpha</taxon>
        <taxon>Sphaerularioidea</taxon>
        <taxon>Anguinidae</taxon>
        <taxon>Anguininae</taxon>
        <taxon>Ditylenchus</taxon>
    </lineage>
</organism>
<dbReference type="EMBL" id="JAKKPZ010000006">
    <property type="protein sequence ID" value="KAI1720076.1"/>
    <property type="molecule type" value="Genomic_DNA"/>
</dbReference>
<reference evidence="1" key="1">
    <citation type="submission" date="2022-01" db="EMBL/GenBank/DDBJ databases">
        <title>Genome Sequence Resource for Two Populations of Ditylenchus destructor, the Migratory Endoparasitic Phytonematode.</title>
        <authorList>
            <person name="Zhang H."/>
            <person name="Lin R."/>
            <person name="Xie B."/>
        </authorList>
    </citation>
    <scope>NUCLEOTIDE SEQUENCE</scope>
    <source>
        <strain evidence="1">BazhouSP</strain>
    </source>
</reference>
<keyword evidence="2" id="KW-1185">Reference proteome</keyword>
<proteinExistence type="predicted"/>
<accession>A0AAD4NCP7</accession>
<evidence type="ECO:0000313" key="2">
    <source>
        <dbReference type="Proteomes" id="UP001201812"/>
    </source>
</evidence>
<dbReference type="AlphaFoldDB" id="A0AAD4NCP7"/>
<comment type="caution">
    <text evidence="1">The sequence shown here is derived from an EMBL/GenBank/DDBJ whole genome shotgun (WGS) entry which is preliminary data.</text>
</comment>